<dbReference type="Pfam" id="PF18904">
    <property type="entry name" value="DUF5660"/>
    <property type="match status" value="1"/>
</dbReference>
<dbReference type="STRING" id="1797513.A2782_01755"/>
<feature type="region of interest" description="Disordered" evidence="2">
    <location>
        <begin position="1"/>
        <end position="26"/>
    </location>
</feature>
<accession>A0A1G1V1M3</accession>
<evidence type="ECO:0000256" key="2">
    <source>
        <dbReference type="SAM" id="MobiDB-lite"/>
    </source>
</evidence>
<keyword evidence="1" id="KW-0175">Coiled coil</keyword>
<evidence type="ECO:0000259" key="3">
    <source>
        <dbReference type="Pfam" id="PF18904"/>
    </source>
</evidence>
<dbReference type="EMBL" id="MHBW01000013">
    <property type="protein sequence ID" value="OGY09226.1"/>
    <property type="molecule type" value="Genomic_DNA"/>
</dbReference>
<evidence type="ECO:0000313" key="5">
    <source>
        <dbReference type="Proteomes" id="UP000177967"/>
    </source>
</evidence>
<feature type="compositionally biased region" description="Polar residues" evidence="2">
    <location>
        <begin position="1"/>
        <end position="14"/>
    </location>
</feature>
<dbReference type="InterPro" id="IPR043719">
    <property type="entry name" value="DUF5660"/>
</dbReference>
<reference evidence="4 5" key="1">
    <citation type="journal article" date="2016" name="Nat. Commun.">
        <title>Thousands of microbial genomes shed light on interconnected biogeochemical processes in an aquifer system.</title>
        <authorList>
            <person name="Anantharaman K."/>
            <person name="Brown C.T."/>
            <person name="Hug L.A."/>
            <person name="Sharon I."/>
            <person name="Castelle C.J."/>
            <person name="Probst A.J."/>
            <person name="Thomas B.C."/>
            <person name="Singh A."/>
            <person name="Wilkins M.J."/>
            <person name="Karaoz U."/>
            <person name="Brodie E.L."/>
            <person name="Williams K.H."/>
            <person name="Hubbard S.S."/>
            <person name="Banfield J.F."/>
        </authorList>
    </citation>
    <scope>NUCLEOTIDE SEQUENCE [LARGE SCALE GENOMIC DNA]</scope>
</reference>
<comment type="caution">
    <text evidence="4">The sequence shown here is derived from an EMBL/GenBank/DDBJ whole genome shotgun (WGS) entry which is preliminary data.</text>
</comment>
<evidence type="ECO:0000313" key="4">
    <source>
        <dbReference type="EMBL" id="OGY09226.1"/>
    </source>
</evidence>
<gene>
    <name evidence="4" type="ORF">A2782_01755</name>
</gene>
<name>A0A1G1V1M3_9BACT</name>
<sequence length="222" mass="25239">MAQQYRSSKPSSQNGKGGKTHMPQSDNFVESMHDIGRETINTLKDDLINGTPKDFIRQLLGLERSKASASGDIQLGQSIEIDQVIESQTEENRTLQAQLTFERAQRQYQEQYVTRQTQELKLQLKALQSEVEEVAKETVQLSQEIKIATLQATVEPGVYHIIFFEKLLSFIKSFRKKISQANLWIQSANKKAAKRRTFWGQVAKSGTQRLLSSEDYSQRSAG</sequence>
<dbReference type="AlphaFoldDB" id="A0A1G1V1M3"/>
<evidence type="ECO:0000256" key="1">
    <source>
        <dbReference type="SAM" id="Coils"/>
    </source>
</evidence>
<organism evidence="4 5">
    <name type="scientific">Candidatus Blackburnbacteria bacterium RIFCSPHIGHO2_01_FULL_43_15b</name>
    <dbReference type="NCBI Taxonomy" id="1797513"/>
    <lineage>
        <taxon>Bacteria</taxon>
        <taxon>Candidatus Blackburniibacteriota</taxon>
    </lineage>
</organism>
<protein>
    <recommendedName>
        <fullName evidence="3">DUF5660 domain-containing protein</fullName>
    </recommendedName>
</protein>
<dbReference type="Proteomes" id="UP000177967">
    <property type="component" value="Unassembled WGS sequence"/>
</dbReference>
<feature type="coiled-coil region" evidence="1">
    <location>
        <begin position="85"/>
        <end position="144"/>
    </location>
</feature>
<feature type="domain" description="DUF5660" evidence="3">
    <location>
        <begin position="116"/>
        <end position="222"/>
    </location>
</feature>
<proteinExistence type="predicted"/>